<evidence type="ECO:0000313" key="1">
    <source>
        <dbReference type="EMBL" id="WGV23228.1"/>
    </source>
</evidence>
<dbReference type="Proteomes" id="UP001223520">
    <property type="component" value="Chromosome"/>
</dbReference>
<dbReference type="EMBL" id="CP124543">
    <property type="protein sequence ID" value="WGV23228.1"/>
    <property type="molecule type" value="Genomic_DNA"/>
</dbReference>
<evidence type="ECO:0000313" key="2">
    <source>
        <dbReference type="Proteomes" id="UP001223520"/>
    </source>
</evidence>
<dbReference type="RefSeq" id="WP_281480556.1">
    <property type="nucleotide sequence ID" value="NZ_CP124543.1"/>
</dbReference>
<proteinExistence type="predicted"/>
<keyword evidence="2" id="KW-1185">Reference proteome</keyword>
<organism evidence="1 2">
    <name type="scientific">Halotia branconii CENA392</name>
    <dbReference type="NCBI Taxonomy" id="1539056"/>
    <lineage>
        <taxon>Bacteria</taxon>
        <taxon>Bacillati</taxon>
        <taxon>Cyanobacteriota</taxon>
        <taxon>Cyanophyceae</taxon>
        <taxon>Nostocales</taxon>
        <taxon>Nodulariaceae</taxon>
        <taxon>Halotia</taxon>
    </lineage>
</organism>
<sequence>MKRYEEASQDFNRTIELDPNMSGRSQVEVLPIV</sequence>
<protein>
    <submittedName>
        <fullName evidence="1">Tetratricopeptide repeat protein</fullName>
    </submittedName>
</protein>
<gene>
    <name evidence="1" type="ORF">QI031_15445</name>
</gene>
<reference evidence="1 2" key="1">
    <citation type="journal article" date="2023" name="Limnol Oceanogr Lett">
        <title>Environmental adaptations by the intertidal Antarctic cyanobacterium Halotia branconii CENA392 as revealed using long-read genome sequencing.</title>
        <authorList>
            <person name="Dextro R.B."/>
            <person name="Delbaje E."/>
            <person name="Freitas P.N.N."/>
            <person name="Geraldes V."/>
            <person name="Pinto E."/>
            <person name="Long P.F."/>
            <person name="Fiore M.F."/>
        </authorList>
    </citation>
    <scope>NUCLEOTIDE SEQUENCE [LARGE SCALE GENOMIC DNA]</scope>
    <source>
        <strain evidence="1 2">CENA392</strain>
    </source>
</reference>
<dbReference type="AlphaFoldDB" id="A0AAJ6NMP8"/>
<dbReference type="KEGG" id="hbq:QI031_15445"/>
<name>A0AAJ6NMP8_9CYAN</name>
<accession>A0AAJ6NMP8</accession>